<reference evidence="7 8" key="1">
    <citation type="submission" date="2018-08" db="EMBL/GenBank/DDBJ databases">
        <title>Fulvimarina sp. 85, whole genome shotgun sequence.</title>
        <authorList>
            <person name="Tuo L."/>
        </authorList>
    </citation>
    <scope>NUCLEOTIDE SEQUENCE [LARGE SCALE GENOMIC DNA]</scope>
    <source>
        <strain evidence="7 8">85</strain>
    </source>
</reference>
<evidence type="ECO:0000256" key="6">
    <source>
        <dbReference type="SAM" id="Phobius"/>
    </source>
</evidence>
<feature type="transmembrane region" description="Helical" evidence="6">
    <location>
        <begin position="252"/>
        <end position="275"/>
    </location>
</feature>
<dbReference type="EMBL" id="QURL01000002">
    <property type="protein sequence ID" value="RFC65407.1"/>
    <property type="molecule type" value="Genomic_DNA"/>
</dbReference>
<evidence type="ECO:0000313" key="7">
    <source>
        <dbReference type="EMBL" id="RFC65407.1"/>
    </source>
</evidence>
<evidence type="ECO:0000256" key="1">
    <source>
        <dbReference type="ARBA" id="ARBA00004141"/>
    </source>
</evidence>
<feature type="transmembrane region" description="Helical" evidence="6">
    <location>
        <begin position="136"/>
        <end position="157"/>
    </location>
</feature>
<dbReference type="AlphaFoldDB" id="A0A371X859"/>
<evidence type="ECO:0000256" key="3">
    <source>
        <dbReference type="ARBA" id="ARBA00022692"/>
    </source>
</evidence>
<gene>
    <name evidence="7" type="ORF">DYI37_06200</name>
</gene>
<name>A0A371X859_9HYPH</name>
<proteinExistence type="inferred from homology"/>
<comment type="similarity">
    <text evidence="2">Belongs to the autoinducer-2 exporter (AI-2E) (TC 2.A.86) family.</text>
</comment>
<dbReference type="Proteomes" id="UP000264310">
    <property type="component" value="Unassembled WGS sequence"/>
</dbReference>
<keyword evidence="5 6" id="KW-0472">Membrane</keyword>
<feature type="transmembrane region" description="Helical" evidence="6">
    <location>
        <begin position="217"/>
        <end position="240"/>
    </location>
</feature>
<dbReference type="GO" id="GO:0016020">
    <property type="term" value="C:membrane"/>
    <property type="evidence" value="ECO:0007669"/>
    <property type="project" value="UniProtKB-SubCell"/>
</dbReference>
<keyword evidence="4 6" id="KW-1133">Transmembrane helix</keyword>
<dbReference type="InterPro" id="IPR002549">
    <property type="entry name" value="AI-2E-like"/>
</dbReference>
<keyword evidence="3 6" id="KW-0812">Transmembrane</keyword>
<dbReference type="PANTHER" id="PTHR21716">
    <property type="entry name" value="TRANSMEMBRANE PROTEIN"/>
    <property type="match status" value="1"/>
</dbReference>
<protein>
    <submittedName>
        <fullName evidence="7">AI-2E family transporter</fullName>
    </submittedName>
</protein>
<evidence type="ECO:0000256" key="4">
    <source>
        <dbReference type="ARBA" id="ARBA00022989"/>
    </source>
</evidence>
<dbReference type="PANTHER" id="PTHR21716:SF64">
    <property type="entry name" value="AI-2 TRANSPORT PROTEIN TQSA"/>
    <property type="match status" value="1"/>
</dbReference>
<accession>A0A371X859</accession>
<feature type="transmembrane region" description="Helical" evidence="6">
    <location>
        <begin position="295"/>
        <end position="319"/>
    </location>
</feature>
<comment type="caution">
    <text evidence="7">The sequence shown here is derived from an EMBL/GenBank/DDBJ whole genome shotgun (WGS) entry which is preliminary data.</text>
</comment>
<sequence length="355" mass="38635">MQSDIVRNRLLAILAGLAVIAAVKIGYPVLMPIVVSFCIIASAWPIKRWTSGIGSPALSYTLTIVILVAGVTLFFGVISYALTRVAQNFVEKQDDFQALFDQYGEWAQANGLPTLSGDIGGFDRVASLVRSILGDAYTVLSYMGVVAVIVVLGFPEVPKLARKFRREFETEERYTISQTVGEMADAIRSYLAMTMVTSFITGLVSFAWAFALGLDMALIWGILNFLLNFVPVIGNVIGILPPTLYAFIQFGGWVMPLVVFAGFVVLQLTISNFIYPMLQARGVSLPPVTIILSLLFWGWIWGVAGGLLAVPLTAMLVIVCSKFEATRKFAVFVGGDENFRKTGSDETKAQGAEGR</sequence>
<evidence type="ECO:0000256" key="5">
    <source>
        <dbReference type="ARBA" id="ARBA00023136"/>
    </source>
</evidence>
<evidence type="ECO:0000256" key="2">
    <source>
        <dbReference type="ARBA" id="ARBA00009773"/>
    </source>
</evidence>
<dbReference type="RefSeq" id="WP_116682304.1">
    <property type="nucleotide sequence ID" value="NZ_QURL01000002.1"/>
</dbReference>
<feature type="transmembrane region" description="Helical" evidence="6">
    <location>
        <begin position="190"/>
        <end position="211"/>
    </location>
</feature>
<dbReference type="OrthoDB" id="9799225at2"/>
<evidence type="ECO:0000313" key="8">
    <source>
        <dbReference type="Proteomes" id="UP000264310"/>
    </source>
</evidence>
<organism evidence="7 8">
    <name type="scientific">Fulvimarina endophytica</name>
    <dbReference type="NCBI Taxonomy" id="2293836"/>
    <lineage>
        <taxon>Bacteria</taxon>
        <taxon>Pseudomonadati</taxon>
        <taxon>Pseudomonadota</taxon>
        <taxon>Alphaproteobacteria</taxon>
        <taxon>Hyphomicrobiales</taxon>
        <taxon>Aurantimonadaceae</taxon>
        <taxon>Fulvimarina</taxon>
    </lineage>
</organism>
<keyword evidence="8" id="KW-1185">Reference proteome</keyword>
<comment type="subcellular location">
    <subcellularLocation>
        <location evidence="1">Membrane</location>
        <topology evidence="1">Multi-pass membrane protein</topology>
    </subcellularLocation>
</comment>
<feature type="transmembrane region" description="Helical" evidence="6">
    <location>
        <begin position="31"/>
        <end position="46"/>
    </location>
</feature>
<feature type="transmembrane region" description="Helical" evidence="6">
    <location>
        <begin position="58"/>
        <end position="82"/>
    </location>
</feature>
<dbReference type="Pfam" id="PF01594">
    <property type="entry name" value="AI-2E_transport"/>
    <property type="match status" value="1"/>
</dbReference>
<dbReference type="GO" id="GO:0055085">
    <property type="term" value="P:transmembrane transport"/>
    <property type="evidence" value="ECO:0007669"/>
    <property type="project" value="TreeGrafter"/>
</dbReference>